<sequence>MFAEFFVRALVAGLGVALVSGPLGCFVIWRRMAYFGETMAHASLLGVSLGLLLDLPLPPTVFATAVLVALALLGLERLGGLSTDALLGILSHASLALGLVAAALVPNLRVDLMSFLFGDILAVTWFDVAVVFGGGLGALGVLALFWRQLLASTVSPEIASAEGMKPGIARLILVVLVAAVVAVSIKIVGVLLITAMLVIPAATARRVSPSPEVMAVASSLCGMAAVVAGLFASLNFDLPPGPAIVAAALLVFLASLAVPRRLIMGSR</sequence>
<accession>A0ACD4NIE3</accession>
<keyword evidence="2" id="KW-1185">Reference proteome</keyword>
<name>A0ACD4NIE3_9HYPH</name>
<reference evidence="1" key="1">
    <citation type="submission" date="2022-11" db="EMBL/GenBank/DDBJ databases">
        <title>beta-Carotene-producing bacterium, Jeongeuplla avenae sp. nov., alleviates the salt stress of Arabidopsis seedlings.</title>
        <authorList>
            <person name="Jiang L."/>
            <person name="Lee J."/>
        </authorList>
    </citation>
    <scope>NUCLEOTIDE SEQUENCE</scope>
    <source>
        <strain evidence="1">DY_R2A_6</strain>
    </source>
</reference>
<gene>
    <name evidence="1" type="ORF">OXU80_17100</name>
</gene>
<dbReference type="Proteomes" id="UP001163223">
    <property type="component" value="Chromosome"/>
</dbReference>
<organism evidence="1 2">
    <name type="scientific">Antarcticirhabdus aurantiaca</name>
    <dbReference type="NCBI Taxonomy" id="2606717"/>
    <lineage>
        <taxon>Bacteria</taxon>
        <taxon>Pseudomonadati</taxon>
        <taxon>Pseudomonadota</taxon>
        <taxon>Alphaproteobacteria</taxon>
        <taxon>Hyphomicrobiales</taxon>
        <taxon>Aurantimonadaceae</taxon>
        <taxon>Antarcticirhabdus</taxon>
    </lineage>
</organism>
<dbReference type="EMBL" id="CP113520">
    <property type="protein sequence ID" value="WAJ26587.1"/>
    <property type="molecule type" value="Genomic_DNA"/>
</dbReference>
<protein>
    <submittedName>
        <fullName evidence="1">Metal ABC transporter permease</fullName>
    </submittedName>
</protein>
<evidence type="ECO:0000313" key="1">
    <source>
        <dbReference type="EMBL" id="WAJ26587.1"/>
    </source>
</evidence>
<evidence type="ECO:0000313" key="2">
    <source>
        <dbReference type="Proteomes" id="UP001163223"/>
    </source>
</evidence>
<proteinExistence type="predicted"/>